<name>A0ABD6AVV1_9EURY</name>
<reference evidence="2 3" key="1">
    <citation type="journal article" date="2019" name="Int. J. Syst. Evol. Microbiol.">
        <title>The Global Catalogue of Microorganisms (GCM) 10K type strain sequencing project: providing services to taxonomists for standard genome sequencing and annotation.</title>
        <authorList>
            <consortium name="The Broad Institute Genomics Platform"/>
            <consortium name="The Broad Institute Genome Sequencing Center for Infectious Disease"/>
            <person name="Wu L."/>
            <person name="Ma J."/>
        </authorList>
    </citation>
    <scope>NUCLEOTIDE SEQUENCE [LARGE SCALE GENOMIC DNA]</scope>
    <source>
        <strain evidence="2 3">CGMCC 1.12563</strain>
    </source>
</reference>
<protein>
    <submittedName>
        <fullName evidence="2">Uncharacterized protein</fullName>
    </submittedName>
</protein>
<organism evidence="2 3">
    <name type="scientific">Halomarina rubra</name>
    <dbReference type="NCBI Taxonomy" id="2071873"/>
    <lineage>
        <taxon>Archaea</taxon>
        <taxon>Methanobacteriati</taxon>
        <taxon>Methanobacteriota</taxon>
        <taxon>Stenosarchaea group</taxon>
        <taxon>Halobacteria</taxon>
        <taxon>Halobacteriales</taxon>
        <taxon>Natronomonadaceae</taxon>
        <taxon>Halomarina</taxon>
    </lineage>
</organism>
<dbReference type="Proteomes" id="UP001597187">
    <property type="component" value="Unassembled WGS sequence"/>
</dbReference>
<accession>A0ABD6AVV1</accession>
<keyword evidence="1" id="KW-0812">Transmembrane</keyword>
<keyword evidence="1" id="KW-1133">Transmembrane helix</keyword>
<feature type="transmembrane region" description="Helical" evidence="1">
    <location>
        <begin position="6"/>
        <end position="30"/>
    </location>
</feature>
<dbReference type="EMBL" id="JBHUDC010000005">
    <property type="protein sequence ID" value="MFD1513692.1"/>
    <property type="molecule type" value="Genomic_DNA"/>
</dbReference>
<dbReference type="RefSeq" id="WP_250873664.1">
    <property type="nucleotide sequence ID" value="NZ_JALXFV010000005.1"/>
</dbReference>
<sequence length="99" mass="10722">MAAMGPWVMVASALATVNLLLLGVLTAVWLRNYRTFRSGMVAGLVAFGAVMLVENAVAIYFFFSMQSLYSMDPGVQQVVAVLRGLQALALVFLTYVTVK</sequence>
<evidence type="ECO:0000313" key="2">
    <source>
        <dbReference type="EMBL" id="MFD1513692.1"/>
    </source>
</evidence>
<feature type="transmembrane region" description="Helical" evidence="1">
    <location>
        <begin position="75"/>
        <end position="98"/>
    </location>
</feature>
<comment type="caution">
    <text evidence="2">The sequence shown here is derived from an EMBL/GenBank/DDBJ whole genome shotgun (WGS) entry which is preliminary data.</text>
</comment>
<keyword evidence="3" id="KW-1185">Reference proteome</keyword>
<evidence type="ECO:0000256" key="1">
    <source>
        <dbReference type="SAM" id="Phobius"/>
    </source>
</evidence>
<feature type="transmembrane region" description="Helical" evidence="1">
    <location>
        <begin position="42"/>
        <end position="63"/>
    </location>
</feature>
<gene>
    <name evidence="2" type="ORF">ACFSBT_10415</name>
</gene>
<evidence type="ECO:0000313" key="3">
    <source>
        <dbReference type="Proteomes" id="UP001597187"/>
    </source>
</evidence>
<dbReference type="Pfam" id="PF26119">
    <property type="entry name" value="DUF8036"/>
    <property type="match status" value="1"/>
</dbReference>
<proteinExistence type="predicted"/>
<dbReference type="AlphaFoldDB" id="A0ABD6AVV1"/>
<dbReference type="InterPro" id="IPR058349">
    <property type="entry name" value="DUF8036"/>
</dbReference>
<keyword evidence="1" id="KW-0472">Membrane</keyword>